<proteinExistence type="predicted"/>
<comment type="caution">
    <text evidence="1">The sequence shown here is derived from an EMBL/GenBank/DDBJ whole genome shotgun (WGS) entry which is preliminary data.</text>
</comment>
<name>A0A9P1W1N0_PSEAI</name>
<gene>
    <name evidence="1" type="ORF">PAERUG_P19_London_7_VIM_2_05_10_06793</name>
</gene>
<accession>A0A9P1W1N0</accession>
<organism evidence="1 2">
    <name type="scientific">Pseudomonas aeruginosa</name>
    <dbReference type="NCBI Taxonomy" id="287"/>
    <lineage>
        <taxon>Bacteria</taxon>
        <taxon>Pseudomonadati</taxon>
        <taxon>Pseudomonadota</taxon>
        <taxon>Gammaproteobacteria</taxon>
        <taxon>Pseudomonadales</taxon>
        <taxon>Pseudomonadaceae</taxon>
        <taxon>Pseudomonas</taxon>
    </lineage>
</organism>
<dbReference type="Proteomes" id="UP000045039">
    <property type="component" value="Unassembled WGS sequence"/>
</dbReference>
<dbReference type="AlphaFoldDB" id="A0A9P1W1N0"/>
<dbReference type="EMBL" id="CVVU01000274">
    <property type="protein sequence ID" value="CRQ11379.1"/>
    <property type="molecule type" value="Genomic_DNA"/>
</dbReference>
<reference evidence="2" key="1">
    <citation type="submission" date="2015-06" db="EMBL/GenBank/DDBJ databases">
        <authorList>
            <person name="Radhakrishnan Rajesh"/>
            <person name="Underwood Anthony"/>
            <person name="Al-Shahib Ali"/>
        </authorList>
    </citation>
    <scope>NUCLEOTIDE SEQUENCE [LARGE SCALE GENOMIC DNA]</scope>
    <source>
        <strain evidence="2">P19_London_7_VIM_2_05_10</strain>
    </source>
</reference>
<evidence type="ECO:0000313" key="2">
    <source>
        <dbReference type="Proteomes" id="UP000045039"/>
    </source>
</evidence>
<protein>
    <submittedName>
        <fullName evidence="1">Uncharacterized protein</fullName>
    </submittedName>
</protein>
<evidence type="ECO:0000313" key="1">
    <source>
        <dbReference type="EMBL" id="CRQ11379.1"/>
    </source>
</evidence>
<sequence length="162" mass="18015">MNRSRFYRDPAWSALMEAICPKRSAAFSPNLRKWLLAYGRPGDAVYRLRPGQHSSRYGGGEGALFIGQPFNGYAGDQDFSGILLMSVLCNGPGAKRCCLPGAMRALDVVEDFWSRYREVGRCAIDPGHQVQFRDDGRYRRVDDEEVCCWCDAVVKGLSAPAA</sequence>